<evidence type="ECO:0000256" key="7">
    <source>
        <dbReference type="ARBA" id="ARBA00022842"/>
    </source>
</evidence>
<comment type="catalytic activity">
    <reaction evidence="1">
        <text>(7,8-dihydropterin-6-yl)methyl diphosphate + 4-aminobenzoate = 7,8-dihydropteroate + diphosphate</text>
        <dbReference type="Rhea" id="RHEA:19949"/>
        <dbReference type="ChEBI" id="CHEBI:17836"/>
        <dbReference type="ChEBI" id="CHEBI:17839"/>
        <dbReference type="ChEBI" id="CHEBI:33019"/>
        <dbReference type="ChEBI" id="CHEBI:72950"/>
        <dbReference type="EC" id="2.5.1.15"/>
    </reaction>
</comment>
<proteinExistence type="predicted"/>
<dbReference type="InterPro" id="IPR006390">
    <property type="entry name" value="DHP_synth_dom"/>
</dbReference>
<protein>
    <recommendedName>
        <fullName evidence="4">dihydropteroate synthase</fullName>
        <ecNumber evidence="4">2.5.1.15</ecNumber>
    </recommendedName>
</protein>
<dbReference type="NCBIfam" id="TIGR01496">
    <property type="entry name" value="DHPS"/>
    <property type="match status" value="1"/>
</dbReference>
<evidence type="ECO:0000256" key="9">
    <source>
        <dbReference type="SAM" id="MobiDB-lite"/>
    </source>
</evidence>
<evidence type="ECO:0000313" key="12">
    <source>
        <dbReference type="Proteomes" id="UP000321567"/>
    </source>
</evidence>
<dbReference type="GO" id="GO:0046654">
    <property type="term" value="P:tetrahydrofolate biosynthetic process"/>
    <property type="evidence" value="ECO:0007669"/>
    <property type="project" value="TreeGrafter"/>
</dbReference>
<dbReference type="Gene3D" id="3.20.20.20">
    <property type="entry name" value="Dihydropteroate synthase-like"/>
    <property type="match status" value="1"/>
</dbReference>
<feature type="compositionally biased region" description="Low complexity" evidence="9">
    <location>
        <begin position="1"/>
        <end position="11"/>
    </location>
</feature>
<dbReference type="InterPro" id="IPR045031">
    <property type="entry name" value="DHP_synth-like"/>
</dbReference>
<evidence type="ECO:0000256" key="4">
    <source>
        <dbReference type="ARBA" id="ARBA00012458"/>
    </source>
</evidence>
<dbReference type="GO" id="GO:0046872">
    <property type="term" value="F:metal ion binding"/>
    <property type="evidence" value="ECO:0007669"/>
    <property type="project" value="UniProtKB-KW"/>
</dbReference>
<keyword evidence="12" id="KW-1185">Reference proteome</keyword>
<evidence type="ECO:0000259" key="10">
    <source>
        <dbReference type="PROSITE" id="PS50972"/>
    </source>
</evidence>
<accession>A0A512H5C7</accession>
<feature type="domain" description="Pterin-binding" evidence="10">
    <location>
        <begin position="134"/>
        <end position="386"/>
    </location>
</feature>
<dbReference type="InterPro" id="IPR000489">
    <property type="entry name" value="Pterin-binding_dom"/>
</dbReference>
<feature type="region of interest" description="Disordered" evidence="9">
    <location>
        <begin position="1"/>
        <end position="20"/>
    </location>
</feature>
<name>A0A512H5C7_9PROT</name>
<dbReference type="EMBL" id="BJZO01000014">
    <property type="protein sequence ID" value="GEO80672.1"/>
    <property type="molecule type" value="Genomic_DNA"/>
</dbReference>
<keyword evidence="5" id="KW-0808">Transferase</keyword>
<sequence>MTIASAGAPAPAVAPQPRPALPRGVFARSATDVAPALHLVPTGMVEGPDAAPLIEAGLALPLAGDPARAFTAVGLRLRPVPETAPLRACASLAEARAWARDEGPAVAHALDSRLARLGHARPPFAGLALPPGRPLVMGIVNATPDSFSDGGDHATPQAALAHALALLEAGADVLDIGGESTRPGSASVSPAEEIERVVPVIRALAERGAVVSVDTRNTETMAAALDAGARILNDINALRAPGALALAAARKAPVVIMHMQGEPGTMQADPRYHDAALDVCDWLDQRLDACRAAGLDDALLAVDPGLGFGKTLDHNLEIMADLGLLLGLGTAVLVGASRKRFIGAVTGVETARDRLAGSLVVAETAARRGAHFVRVHDVAETVQALAMGRAL</sequence>
<dbReference type="OrthoDB" id="9811744at2"/>
<dbReference type="SUPFAM" id="SSF51717">
    <property type="entry name" value="Dihydropteroate synthetase-like"/>
    <property type="match status" value="1"/>
</dbReference>
<dbReference type="PROSITE" id="PS50972">
    <property type="entry name" value="PTERIN_BINDING"/>
    <property type="match status" value="1"/>
</dbReference>
<dbReference type="PROSITE" id="PS00792">
    <property type="entry name" value="DHPS_1"/>
    <property type="match status" value="1"/>
</dbReference>
<dbReference type="InterPro" id="IPR011005">
    <property type="entry name" value="Dihydropteroate_synth-like_sf"/>
</dbReference>
<dbReference type="PANTHER" id="PTHR20941">
    <property type="entry name" value="FOLATE SYNTHESIS PROTEINS"/>
    <property type="match status" value="1"/>
</dbReference>
<evidence type="ECO:0000256" key="3">
    <source>
        <dbReference type="ARBA" id="ARBA00004763"/>
    </source>
</evidence>
<keyword evidence="8" id="KW-0289">Folate biosynthesis</keyword>
<evidence type="ECO:0000313" key="11">
    <source>
        <dbReference type="EMBL" id="GEO80672.1"/>
    </source>
</evidence>
<reference evidence="11 12" key="1">
    <citation type="submission" date="2019-07" db="EMBL/GenBank/DDBJ databases">
        <title>Whole genome shotgun sequence of Rhodospirillum oryzae NBRC 107573.</title>
        <authorList>
            <person name="Hosoyama A."/>
            <person name="Uohara A."/>
            <person name="Ohji S."/>
            <person name="Ichikawa N."/>
        </authorList>
    </citation>
    <scope>NUCLEOTIDE SEQUENCE [LARGE SCALE GENOMIC DNA]</scope>
    <source>
        <strain evidence="11 12">NBRC 107573</strain>
    </source>
</reference>
<evidence type="ECO:0000256" key="8">
    <source>
        <dbReference type="ARBA" id="ARBA00022909"/>
    </source>
</evidence>
<dbReference type="PROSITE" id="PS00793">
    <property type="entry name" value="DHPS_2"/>
    <property type="match status" value="1"/>
</dbReference>
<comment type="caution">
    <text evidence="11">The sequence shown here is derived from an EMBL/GenBank/DDBJ whole genome shotgun (WGS) entry which is preliminary data.</text>
</comment>
<dbReference type="CDD" id="cd00739">
    <property type="entry name" value="DHPS"/>
    <property type="match status" value="1"/>
</dbReference>
<evidence type="ECO:0000256" key="5">
    <source>
        <dbReference type="ARBA" id="ARBA00022679"/>
    </source>
</evidence>
<evidence type="ECO:0000256" key="2">
    <source>
        <dbReference type="ARBA" id="ARBA00001946"/>
    </source>
</evidence>
<keyword evidence="7" id="KW-0460">Magnesium</keyword>
<dbReference type="GO" id="GO:0004156">
    <property type="term" value="F:dihydropteroate synthase activity"/>
    <property type="evidence" value="ECO:0007669"/>
    <property type="project" value="UniProtKB-EC"/>
</dbReference>
<comment type="cofactor">
    <cofactor evidence="2">
        <name>Mg(2+)</name>
        <dbReference type="ChEBI" id="CHEBI:18420"/>
    </cofactor>
</comment>
<dbReference type="RefSeq" id="WP_147162726.1">
    <property type="nucleotide sequence ID" value="NZ_BJZO01000014.1"/>
</dbReference>
<dbReference type="AlphaFoldDB" id="A0A512H5C7"/>
<keyword evidence="6" id="KW-0479">Metal-binding</keyword>
<dbReference type="GO" id="GO:0005829">
    <property type="term" value="C:cytosol"/>
    <property type="evidence" value="ECO:0007669"/>
    <property type="project" value="TreeGrafter"/>
</dbReference>
<gene>
    <name evidence="11" type="ORF">ROR02_08030</name>
</gene>
<dbReference type="Proteomes" id="UP000321567">
    <property type="component" value="Unassembled WGS sequence"/>
</dbReference>
<evidence type="ECO:0000256" key="1">
    <source>
        <dbReference type="ARBA" id="ARBA00000012"/>
    </source>
</evidence>
<organism evidence="11 12">
    <name type="scientific">Pararhodospirillum oryzae</name>
    <dbReference type="NCBI Taxonomy" id="478448"/>
    <lineage>
        <taxon>Bacteria</taxon>
        <taxon>Pseudomonadati</taxon>
        <taxon>Pseudomonadota</taxon>
        <taxon>Alphaproteobacteria</taxon>
        <taxon>Rhodospirillales</taxon>
        <taxon>Rhodospirillaceae</taxon>
        <taxon>Pararhodospirillum</taxon>
    </lineage>
</organism>
<dbReference type="Pfam" id="PF00809">
    <property type="entry name" value="Pterin_bind"/>
    <property type="match status" value="1"/>
</dbReference>
<evidence type="ECO:0000256" key="6">
    <source>
        <dbReference type="ARBA" id="ARBA00022723"/>
    </source>
</evidence>
<dbReference type="PANTHER" id="PTHR20941:SF1">
    <property type="entry name" value="FOLIC ACID SYNTHESIS PROTEIN FOL1"/>
    <property type="match status" value="1"/>
</dbReference>
<dbReference type="GO" id="GO:0046656">
    <property type="term" value="P:folic acid biosynthetic process"/>
    <property type="evidence" value="ECO:0007669"/>
    <property type="project" value="UniProtKB-KW"/>
</dbReference>
<dbReference type="EC" id="2.5.1.15" evidence="4"/>
<comment type="pathway">
    <text evidence="3">Cofactor biosynthesis; tetrahydrofolate biosynthesis; 7,8-dihydrofolate from 2-amino-4-hydroxy-6-hydroxymethyl-7,8-dihydropteridine diphosphate and 4-aminobenzoate: step 1/2.</text>
</comment>